<evidence type="ECO:0000313" key="2">
    <source>
        <dbReference type="Proteomes" id="UP000006502"/>
    </source>
</evidence>
<evidence type="ECO:0000313" key="1">
    <source>
        <dbReference type="EMBL" id="AFO52184.1"/>
    </source>
</evidence>
<sequence length="168" mass="18957">MNNLQKIAACVTSCLTATGIGGATYTQLTDQGTQKQNTVTQATNTKQTAGKVAPEVKLKDYSFKFGNETFTLQCPEDSHPDDTLDFTQRPNKLAIVCQKKLLYRVPHEQQDVFKWEDLYSFSGIKPKCTVDNKEKTVYTCENKGNHPVKLMNTRRSWDDASNSWLRIG</sequence>
<dbReference type="STRING" id="1212765.MHLP_03020"/>
<protein>
    <submittedName>
        <fullName evidence="1">Uncharacterized protein</fullName>
    </submittedName>
</protein>
<organism evidence="1 2">
    <name type="scientific">Mycoplasma haematolamae (strain Purdue)</name>
    <dbReference type="NCBI Taxonomy" id="1212765"/>
    <lineage>
        <taxon>Bacteria</taxon>
        <taxon>Bacillati</taxon>
        <taxon>Mycoplasmatota</taxon>
        <taxon>Mollicutes</taxon>
        <taxon>Mycoplasmataceae</taxon>
        <taxon>Mycoplasma</taxon>
    </lineage>
</organism>
<dbReference type="OrthoDB" id="9812260at2"/>
<reference evidence="1 2" key="1">
    <citation type="journal article" date="2012" name="J. Bacteriol.">
        <title>Genome Sequence of "Candidatus Mycoplasma haemolamae" Strain Purdue, a Red Blood Cell Pathogen of Alpacas (Vicugna pacos) and Llamas (Lama glama).</title>
        <authorList>
            <person name="Guimaraes A.M."/>
            <person name="Toth B."/>
            <person name="Santos A.P."/>
            <person name="do Nascimento N.C."/>
            <person name="Kritchevsky J.E."/>
            <person name="Messick J.B."/>
        </authorList>
    </citation>
    <scope>NUCLEOTIDE SEQUENCE [LARGE SCALE GENOMIC DNA]</scope>
    <source>
        <strain evidence="1 2">Purdue</strain>
    </source>
</reference>
<name>I7CJX9_MYCHA</name>
<dbReference type="PATRIC" id="fig|1212765.3.peg.685"/>
<gene>
    <name evidence="1" type="ordered locus">MHLP_03020</name>
</gene>
<proteinExistence type="predicted"/>
<keyword evidence="2" id="KW-1185">Reference proteome</keyword>
<dbReference type="AlphaFoldDB" id="I7CJX9"/>
<dbReference type="HOGENOM" id="CLU_137333_0_0_14"/>
<dbReference type="Proteomes" id="UP000006502">
    <property type="component" value="Chromosome"/>
</dbReference>
<reference evidence="2" key="2">
    <citation type="submission" date="2012-07" db="EMBL/GenBank/DDBJ databases">
        <title>Complete genome sequence of 'Candidatus Mycoplasma haemolamae'.</title>
        <authorList>
            <person name="Guimaraes A.M.S."/>
            <person name="Toth B."/>
            <person name="Santos A.P."/>
            <person name="Nascimento N.C."/>
            <person name="Sojka J.E."/>
            <person name="Messick J.B."/>
        </authorList>
    </citation>
    <scope>NUCLEOTIDE SEQUENCE [LARGE SCALE GENOMIC DNA]</scope>
    <source>
        <strain evidence="2">Purdue</strain>
    </source>
</reference>
<dbReference type="KEGG" id="mhl:MHLP_03020"/>
<accession>I7CJX9</accession>
<dbReference type="EMBL" id="CP003731">
    <property type="protein sequence ID" value="AFO52184.1"/>
    <property type="molecule type" value="Genomic_DNA"/>
</dbReference>